<feature type="domain" description="CN hydrolase" evidence="1">
    <location>
        <begin position="5"/>
        <end position="244"/>
    </location>
</feature>
<dbReference type="EMBL" id="CP072167">
    <property type="protein sequence ID" value="QYA07580.1"/>
    <property type="molecule type" value="Genomic_DNA"/>
</dbReference>
<accession>A0A4D7DIA1</accession>
<dbReference type="PANTHER" id="PTHR23088">
    <property type="entry name" value="NITRILASE-RELATED"/>
    <property type="match status" value="1"/>
</dbReference>
<dbReference type="InterPro" id="IPR003010">
    <property type="entry name" value="C-N_Hydrolase"/>
</dbReference>
<dbReference type="RefSeq" id="WP_027675553.1">
    <property type="nucleotide sequence ID" value="NZ_CP039691.1"/>
</dbReference>
<dbReference type="PROSITE" id="PS50263">
    <property type="entry name" value="CN_HYDROLASE"/>
    <property type="match status" value="1"/>
</dbReference>
<dbReference type="CDD" id="cd07581">
    <property type="entry name" value="nitrilase_3"/>
    <property type="match status" value="1"/>
</dbReference>
<evidence type="ECO:0000259" key="1">
    <source>
        <dbReference type="PROSITE" id="PS50263"/>
    </source>
</evidence>
<evidence type="ECO:0000313" key="4">
    <source>
        <dbReference type="Proteomes" id="UP000298545"/>
    </source>
</evidence>
<evidence type="ECO:0000313" key="2">
    <source>
        <dbReference type="EMBL" id="QCI96993.1"/>
    </source>
</evidence>
<dbReference type="EMBL" id="CP039691">
    <property type="protein sequence ID" value="QCI96993.1"/>
    <property type="molecule type" value="Genomic_DNA"/>
</dbReference>
<dbReference type="Proteomes" id="UP000298545">
    <property type="component" value="Chromosome circular"/>
</dbReference>
<dbReference type="PANTHER" id="PTHR23088:SF27">
    <property type="entry name" value="DEAMINATED GLUTATHIONE AMIDASE"/>
    <property type="match status" value="1"/>
</dbReference>
<dbReference type="InterPro" id="IPR036526">
    <property type="entry name" value="C-N_Hydrolase_sf"/>
</dbReference>
<gene>
    <name evidence="2" type="ORF">CFBP5473_03125</name>
    <name evidence="3" type="ORF">J5285_02270</name>
</gene>
<dbReference type="SUPFAM" id="SSF56317">
    <property type="entry name" value="Carbon-nitrogen hydrolase"/>
    <property type="match status" value="1"/>
</dbReference>
<evidence type="ECO:0000313" key="5">
    <source>
        <dbReference type="Proteomes" id="UP000826513"/>
    </source>
</evidence>
<protein>
    <submittedName>
        <fullName evidence="2">Carbon-nitrogen hydrolase family protein</fullName>
    </submittedName>
</protein>
<proteinExistence type="predicted"/>
<dbReference type="GO" id="GO:0016787">
    <property type="term" value="F:hydrolase activity"/>
    <property type="evidence" value="ECO:0007669"/>
    <property type="project" value="UniProtKB-KW"/>
</dbReference>
<dbReference type="OrthoDB" id="9803803at2"/>
<dbReference type="Gene3D" id="3.60.110.10">
    <property type="entry name" value="Carbon-nitrogen hydrolase"/>
    <property type="match status" value="1"/>
</dbReference>
<evidence type="ECO:0000313" key="3">
    <source>
        <dbReference type="EMBL" id="QYA07580.1"/>
    </source>
</evidence>
<dbReference type="Pfam" id="PF00795">
    <property type="entry name" value="CN_hydrolase"/>
    <property type="match status" value="1"/>
</dbReference>
<dbReference type="Proteomes" id="UP000826513">
    <property type="component" value="Chromosome 1"/>
</dbReference>
<organism evidence="2 4">
    <name type="scientific">Agrobacterium larrymoorei</name>
    <dbReference type="NCBI Taxonomy" id="160699"/>
    <lineage>
        <taxon>Bacteria</taxon>
        <taxon>Pseudomonadati</taxon>
        <taxon>Pseudomonadota</taxon>
        <taxon>Alphaproteobacteria</taxon>
        <taxon>Hyphomicrobiales</taxon>
        <taxon>Rhizobiaceae</taxon>
        <taxon>Rhizobium/Agrobacterium group</taxon>
        <taxon>Agrobacterium</taxon>
    </lineage>
</organism>
<dbReference type="AlphaFoldDB" id="A0A4D7DIA1"/>
<keyword evidence="2" id="KW-0378">Hydrolase</keyword>
<dbReference type="KEGG" id="alf:CFBP5473_03125"/>
<name>A0A4D7DIA1_9HYPH</name>
<reference evidence="3 5" key="2">
    <citation type="submission" date="2021-03" db="EMBL/GenBank/DDBJ databases">
        <title>Rapid diversification of plasmids in a genus of pathogenic and nitrogen fixing bacteria.</title>
        <authorList>
            <person name="Weisberg A.J."/>
            <person name="Miller M."/>
            <person name="Ream W."/>
            <person name="Grunwald N.J."/>
            <person name="Chang J.H."/>
        </authorList>
    </citation>
    <scope>NUCLEOTIDE SEQUENCE [LARGE SCALE GENOMIC DNA]</scope>
    <source>
        <strain evidence="3 5">AF3.44</strain>
    </source>
</reference>
<keyword evidence="5" id="KW-1185">Reference proteome</keyword>
<dbReference type="STRING" id="1367849.GCA_000518585_02809"/>
<sequence length="261" mass="27563">MSRRIRIAAAQISSGPDMAENLEAVLSAIEKAAEAGAALAILPEAASFWFGGDVREQAQPLDGPFANAIRAKAKECGITVSVGMFEPAGDGRVYNTLLITGPEGETAYRKVHLFDAFGAKESDTVAPGKDYVTTEIAGVRIGFATCFDLRFADQFAALGRQGAEVIAVSASWGDGPAKAEQWDLLLRARAMDAQSWLVACGQAWRPPQGTAPLGIGRSAVVDPVGMVRAQLPGSVGMLVHDIDLDMVQDIRTRIPVLSHGS</sequence>
<reference evidence="2 4" key="1">
    <citation type="submission" date="2019-04" db="EMBL/GenBank/DDBJ databases">
        <title>Complete genome sequence of Agrobacterium larrymoorei CFBP5473.</title>
        <authorList>
            <person name="Haryono M."/>
            <person name="Chou L."/>
            <person name="Lin Y.-C."/>
            <person name="Lai E.-M."/>
            <person name="Kuo C.-H."/>
        </authorList>
    </citation>
    <scope>NUCLEOTIDE SEQUENCE [LARGE SCALE GENOMIC DNA]</scope>
    <source>
        <strain evidence="2 4">CFBP5473</strain>
    </source>
</reference>